<dbReference type="RefSeq" id="WP_208155412.1">
    <property type="nucleotide sequence ID" value="NZ_JAGEVF010000018.1"/>
</dbReference>
<organism evidence="1 2">
    <name type="scientific">Winogradskyella pelagia</name>
    <dbReference type="NCBI Taxonomy" id="2819984"/>
    <lineage>
        <taxon>Bacteria</taxon>
        <taxon>Pseudomonadati</taxon>
        <taxon>Bacteroidota</taxon>
        <taxon>Flavobacteriia</taxon>
        <taxon>Flavobacteriales</taxon>
        <taxon>Flavobacteriaceae</taxon>
        <taxon>Winogradskyella</taxon>
    </lineage>
</organism>
<keyword evidence="2" id="KW-1185">Reference proteome</keyword>
<sequence length="162" mass="18690">MKKVILSIVTIFFISCHEGRKTDEIKIEHNSEINIERELELIEQTRNSFQKAFKEKRYGDLNQFIMEGFKGVPPGSEDWQEYNRLGKNPTGQFSVDSISMRPQETSVVSDSVAYEFGTSSVFYKNADGESIELKNTFLMILKKDKIDGKWKLYRDVSSSVVE</sequence>
<protein>
    <submittedName>
        <fullName evidence="1">DUF4440 domain-containing protein</fullName>
    </submittedName>
</protein>
<name>A0ABS3T5K9_9FLAO</name>
<gene>
    <name evidence="1" type="ORF">J4050_14865</name>
</gene>
<dbReference type="Proteomes" id="UP000676776">
    <property type="component" value="Unassembled WGS sequence"/>
</dbReference>
<dbReference type="EMBL" id="JAGEVF010000018">
    <property type="protein sequence ID" value="MBO3118036.1"/>
    <property type="molecule type" value="Genomic_DNA"/>
</dbReference>
<dbReference type="SUPFAM" id="SSF54427">
    <property type="entry name" value="NTF2-like"/>
    <property type="match status" value="1"/>
</dbReference>
<evidence type="ECO:0000313" key="2">
    <source>
        <dbReference type="Proteomes" id="UP000676776"/>
    </source>
</evidence>
<reference evidence="1 2" key="1">
    <citation type="submission" date="2021-03" db="EMBL/GenBank/DDBJ databases">
        <title>Winogradskyella sp. nov., isolated from costal sediment.</title>
        <authorList>
            <person name="Gao C."/>
        </authorList>
    </citation>
    <scope>NUCLEOTIDE SEQUENCE [LARGE SCALE GENOMIC DNA]</scope>
    <source>
        <strain evidence="1 2">DF17</strain>
    </source>
</reference>
<dbReference type="InterPro" id="IPR032710">
    <property type="entry name" value="NTF2-like_dom_sf"/>
</dbReference>
<proteinExistence type="predicted"/>
<evidence type="ECO:0000313" key="1">
    <source>
        <dbReference type="EMBL" id="MBO3118036.1"/>
    </source>
</evidence>
<comment type="caution">
    <text evidence="1">The sequence shown here is derived from an EMBL/GenBank/DDBJ whole genome shotgun (WGS) entry which is preliminary data.</text>
</comment>
<accession>A0ABS3T5K9</accession>
<dbReference type="Gene3D" id="3.10.450.50">
    <property type="match status" value="1"/>
</dbReference>
<dbReference type="PROSITE" id="PS51257">
    <property type="entry name" value="PROKAR_LIPOPROTEIN"/>
    <property type="match status" value="1"/>
</dbReference>